<evidence type="ECO:0000256" key="2">
    <source>
        <dbReference type="ARBA" id="ARBA00022676"/>
    </source>
</evidence>
<dbReference type="STRING" id="1194090.SAMN05443144_10155"/>
<feature type="transmembrane region" description="Helical" evidence="4">
    <location>
        <begin position="383"/>
        <end position="404"/>
    </location>
</feature>
<dbReference type="RefSeq" id="WP_073058817.1">
    <property type="nucleotide sequence ID" value="NZ_FQUS01000001.1"/>
</dbReference>
<dbReference type="Gene3D" id="3.90.550.10">
    <property type="entry name" value="Spore Coat Polysaccharide Biosynthesis Protein SpsA, Chain A"/>
    <property type="match status" value="1"/>
</dbReference>
<organism evidence="6 7">
    <name type="scientific">Fodinibius roseus</name>
    <dbReference type="NCBI Taxonomy" id="1194090"/>
    <lineage>
        <taxon>Bacteria</taxon>
        <taxon>Pseudomonadati</taxon>
        <taxon>Balneolota</taxon>
        <taxon>Balneolia</taxon>
        <taxon>Balneolales</taxon>
        <taxon>Balneolaceae</taxon>
        <taxon>Fodinibius</taxon>
    </lineage>
</organism>
<dbReference type="Proteomes" id="UP000184041">
    <property type="component" value="Unassembled WGS sequence"/>
</dbReference>
<evidence type="ECO:0000313" key="7">
    <source>
        <dbReference type="Proteomes" id="UP000184041"/>
    </source>
</evidence>
<keyword evidence="2" id="KW-0328">Glycosyltransferase</keyword>
<keyword evidence="4" id="KW-0812">Transmembrane</keyword>
<feature type="transmembrane region" description="Helical" evidence="4">
    <location>
        <begin position="20"/>
        <end position="41"/>
    </location>
</feature>
<keyword evidence="3 6" id="KW-0808">Transferase</keyword>
<dbReference type="PANTHER" id="PTHR43630:SF1">
    <property type="entry name" value="POLY-BETA-1,6-N-ACETYL-D-GLUCOSAMINE SYNTHASE"/>
    <property type="match status" value="1"/>
</dbReference>
<accession>A0A1M4SJU8</accession>
<gene>
    <name evidence="6" type="ORF">SAMN05443144_10155</name>
</gene>
<dbReference type="EMBL" id="FQUS01000001">
    <property type="protein sequence ID" value="SHE32432.1"/>
    <property type="molecule type" value="Genomic_DNA"/>
</dbReference>
<comment type="similarity">
    <text evidence="1">Belongs to the glycosyltransferase 2 family.</text>
</comment>
<dbReference type="Pfam" id="PF00535">
    <property type="entry name" value="Glycos_transf_2"/>
    <property type="match status" value="1"/>
</dbReference>
<dbReference type="CDD" id="cd06423">
    <property type="entry name" value="CESA_like"/>
    <property type="match status" value="1"/>
</dbReference>
<dbReference type="SUPFAM" id="SSF53448">
    <property type="entry name" value="Nucleotide-diphospho-sugar transferases"/>
    <property type="match status" value="1"/>
</dbReference>
<evidence type="ECO:0000256" key="4">
    <source>
        <dbReference type="SAM" id="Phobius"/>
    </source>
</evidence>
<keyword evidence="4" id="KW-1133">Transmembrane helix</keyword>
<proteinExistence type="inferred from homology"/>
<sequence>MADFFQFWNNQGIEGFLTIFWFYFILEFPRYLLLAYVFLVIHKIKTHFNKENYENAKRQLWNEHPLISIIVPGKDEGKNYYKLVRTLEEQTYDNFEIIVIDDGSEDNSELIGRDLERNGKIDLFLRNETRGGKASAANLALRYATGKYIVHLDADSSFNRDAIEEILVPFYEEEKVGAVGGAIEAKNSGQNLVTTFQAIEYFNIFATGRMIADSLGILRIVSGAFGAFRRDLLVELGGWDVGPGLDGDLTLKIRKKGYKITFTHLAICLTNVPTSFTKLAKQRVRWSRSLIRFRFRKHRDLLFPSDNFSLSNFFAVVENVFYNFILNLLWWVYLIVLALYFKAEFGYLIIGGMFLYSLSKIIEFGAIIALSANKSDKAKYIPYLPGMTFYVGLFLRGVRSYAYIRELFFYDSYKDAWNPNKTSRAARKLEDEIKKVFQGN</sequence>
<keyword evidence="7" id="KW-1185">Reference proteome</keyword>
<evidence type="ECO:0000256" key="1">
    <source>
        <dbReference type="ARBA" id="ARBA00006739"/>
    </source>
</evidence>
<evidence type="ECO:0000256" key="3">
    <source>
        <dbReference type="ARBA" id="ARBA00022679"/>
    </source>
</evidence>
<name>A0A1M4SJU8_9BACT</name>
<protein>
    <submittedName>
        <fullName evidence="6">Glycosyltransferase, catalytic subunit of cellulose synthase and poly-beta-1,6-N-acetylglucosamine synthase</fullName>
    </submittedName>
</protein>
<evidence type="ECO:0000313" key="6">
    <source>
        <dbReference type="EMBL" id="SHE32432.1"/>
    </source>
</evidence>
<dbReference type="GO" id="GO:0016757">
    <property type="term" value="F:glycosyltransferase activity"/>
    <property type="evidence" value="ECO:0007669"/>
    <property type="project" value="UniProtKB-KW"/>
</dbReference>
<reference evidence="6 7" key="1">
    <citation type="submission" date="2016-11" db="EMBL/GenBank/DDBJ databases">
        <authorList>
            <person name="Jaros S."/>
            <person name="Januszkiewicz K."/>
            <person name="Wedrychowicz H."/>
        </authorList>
    </citation>
    <scope>NUCLEOTIDE SEQUENCE [LARGE SCALE GENOMIC DNA]</scope>
    <source>
        <strain evidence="6 7">DSM 21986</strain>
    </source>
</reference>
<dbReference type="PANTHER" id="PTHR43630">
    <property type="entry name" value="POLY-BETA-1,6-N-ACETYL-D-GLUCOSAMINE SYNTHASE"/>
    <property type="match status" value="1"/>
</dbReference>
<dbReference type="InterPro" id="IPR001173">
    <property type="entry name" value="Glyco_trans_2-like"/>
</dbReference>
<keyword evidence="4" id="KW-0472">Membrane</keyword>
<feature type="domain" description="Glycosyltransferase 2-like" evidence="5">
    <location>
        <begin position="68"/>
        <end position="235"/>
    </location>
</feature>
<dbReference type="AlphaFoldDB" id="A0A1M4SJU8"/>
<evidence type="ECO:0000259" key="5">
    <source>
        <dbReference type="Pfam" id="PF00535"/>
    </source>
</evidence>
<feature type="transmembrane region" description="Helical" evidence="4">
    <location>
        <begin position="347"/>
        <end position="371"/>
    </location>
</feature>
<dbReference type="InterPro" id="IPR029044">
    <property type="entry name" value="Nucleotide-diphossugar_trans"/>
</dbReference>
<feature type="transmembrane region" description="Helical" evidence="4">
    <location>
        <begin position="320"/>
        <end position="341"/>
    </location>
</feature>
<dbReference type="OrthoDB" id="9766299at2"/>